<gene>
    <name evidence="3" type="ORF">EI77_01876</name>
</gene>
<evidence type="ECO:0000313" key="4">
    <source>
        <dbReference type="Proteomes" id="UP000295662"/>
    </source>
</evidence>
<dbReference type="InterPro" id="IPR050879">
    <property type="entry name" value="Acyltransferase_3"/>
</dbReference>
<feature type="transmembrane region" description="Helical" evidence="1">
    <location>
        <begin position="214"/>
        <end position="234"/>
    </location>
</feature>
<accession>A0A4R7S6R8</accession>
<feature type="transmembrane region" description="Helical" evidence="1">
    <location>
        <begin position="271"/>
        <end position="291"/>
    </location>
</feature>
<evidence type="ECO:0000313" key="3">
    <source>
        <dbReference type="EMBL" id="TDU73406.1"/>
    </source>
</evidence>
<protein>
    <submittedName>
        <fullName evidence="3">Peptidoglycan/LPS O-acetylase OafA/YrhL</fullName>
    </submittedName>
</protein>
<keyword evidence="1" id="KW-0812">Transmembrane</keyword>
<dbReference type="EMBL" id="SOCA01000002">
    <property type="protein sequence ID" value="TDU73406.1"/>
    <property type="molecule type" value="Genomic_DNA"/>
</dbReference>
<feature type="transmembrane region" description="Helical" evidence="1">
    <location>
        <begin position="343"/>
        <end position="365"/>
    </location>
</feature>
<evidence type="ECO:0000256" key="1">
    <source>
        <dbReference type="SAM" id="Phobius"/>
    </source>
</evidence>
<keyword evidence="1" id="KW-0472">Membrane</keyword>
<keyword evidence="1" id="KW-1133">Transmembrane helix</keyword>
<dbReference type="PANTHER" id="PTHR23028">
    <property type="entry name" value="ACETYLTRANSFERASE"/>
    <property type="match status" value="1"/>
</dbReference>
<dbReference type="OrthoDB" id="182738at2"/>
<feature type="transmembrane region" description="Helical" evidence="1">
    <location>
        <begin position="179"/>
        <end position="202"/>
    </location>
</feature>
<dbReference type="AlphaFoldDB" id="A0A4R7S6R8"/>
<dbReference type="GO" id="GO:0000271">
    <property type="term" value="P:polysaccharide biosynthetic process"/>
    <property type="evidence" value="ECO:0007669"/>
    <property type="project" value="TreeGrafter"/>
</dbReference>
<comment type="caution">
    <text evidence="3">The sequence shown here is derived from an EMBL/GenBank/DDBJ whole genome shotgun (WGS) entry which is preliminary data.</text>
</comment>
<dbReference type="GO" id="GO:0016747">
    <property type="term" value="F:acyltransferase activity, transferring groups other than amino-acyl groups"/>
    <property type="evidence" value="ECO:0007669"/>
    <property type="project" value="InterPro"/>
</dbReference>
<feature type="transmembrane region" description="Helical" evidence="1">
    <location>
        <begin position="246"/>
        <end position="265"/>
    </location>
</feature>
<keyword evidence="4" id="KW-1185">Reference proteome</keyword>
<dbReference type="RefSeq" id="WP_133794910.1">
    <property type="nucleotide sequence ID" value="NZ_SOCA01000002.1"/>
</dbReference>
<feature type="transmembrane region" description="Helical" evidence="1">
    <location>
        <begin position="100"/>
        <end position="117"/>
    </location>
</feature>
<evidence type="ECO:0000259" key="2">
    <source>
        <dbReference type="Pfam" id="PF01757"/>
    </source>
</evidence>
<dbReference type="Pfam" id="PF01757">
    <property type="entry name" value="Acyl_transf_3"/>
    <property type="match status" value="1"/>
</dbReference>
<dbReference type="GO" id="GO:0016020">
    <property type="term" value="C:membrane"/>
    <property type="evidence" value="ECO:0007669"/>
    <property type="project" value="TreeGrafter"/>
</dbReference>
<proteinExistence type="predicted"/>
<dbReference type="PANTHER" id="PTHR23028:SF53">
    <property type="entry name" value="ACYL_TRANSF_3 DOMAIN-CONTAINING PROTEIN"/>
    <property type="match status" value="1"/>
</dbReference>
<feature type="transmembrane region" description="Helical" evidence="1">
    <location>
        <begin position="154"/>
        <end position="172"/>
    </location>
</feature>
<organism evidence="3 4">
    <name type="scientific">Prosthecobacter fusiformis</name>
    <dbReference type="NCBI Taxonomy" id="48464"/>
    <lineage>
        <taxon>Bacteria</taxon>
        <taxon>Pseudomonadati</taxon>
        <taxon>Verrucomicrobiota</taxon>
        <taxon>Verrucomicrobiia</taxon>
        <taxon>Verrucomicrobiales</taxon>
        <taxon>Verrucomicrobiaceae</taxon>
        <taxon>Prosthecobacter</taxon>
    </lineage>
</organism>
<name>A0A4R7S6R8_9BACT</name>
<sequence>MERSLDKDTELLIDAMRGIAALLVVFTHAFDLAVSETYGWNYANNPEAWRWARASFGHGGFLVWCFFMISGVCIHQSISRSIASGEFSFWRYAVARISRIYPLFILGLILAVLAWLLHEDFGEGYNEAPLREMAASLVSLQIFTTPFPAYETSWSLSCEMIYYTIWPVALLLMRGRVNWAAAFSLTSVLVMVCMIMLLWKGFHFFEHSAFFEGLWIVSVLLPVWVCGAWLAGHWGSAKLQISRRTWIASILLCILSECLLIVLKFKQYPHWAVHLAGWSSIPGLMLFLLGARFTHLSARSWAEPVCRWLGQFSYPCYILHMQLLLLLDHFVDIYGNGLAHRYPVLHAVFEFLIVLGVLVVVGPKLERWTMHWRKIWLSKLPKSGGNLTLKPV</sequence>
<dbReference type="InterPro" id="IPR002656">
    <property type="entry name" value="Acyl_transf_3_dom"/>
</dbReference>
<reference evidence="3 4" key="1">
    <citation type="submission" date="2019-03" db="EMBL/GenBank/DDBJ databases">
        <title>Genomic Encyclopedia of Archaeal and Bacterial Type Strains, Phase II (KMG-II): from individual species to whole genera.</title>
        <authorList>
            <person name="Goeker M."/>
        </authorList>
    </citation>
    <scope>NUCLEOTIDE SEQUENCE [LARGE SCALE GENOMIC DNA]</scope>
    <source>
        <strain evidence="3 4">ATCC 25309</strain>
    </source>
</reference>
<feature type="domain" description="Acyltransferase 3" evidence="2">
    <location>
        <begin position="13"/>
        <end position="359"/>
    </location>
</feature>
<dbReference type="Proteomes" id="UP000295662">
    <property type="component" value="Unassembled WGS sequence"/>
</dbReference>
<feature type="transmembrane region" description="Helical" evidence="1">
    <location>
        <begin position="61"/>
        <end position="79"/>
    </location>
</feature>
<feature type="transmembrane region" description="Helical" evidence="1">
    <location>
        <begin position="312"/>
        <end position="331"/>
    </location>
</feature>